<keyword evidence="12" id="KW-0458">Lysosome</keyword>
<proteinExistence type="inferred from homology"/>
<dbReference type="InterPro" id="IPR033697">
    <property type="entry name" value="Ribonuclease_T2_eukaryotic"/>
</dbReference>
<evidence type="ECO:0000256" key="7">
    <source>
        <dbReference type="ARBA" id="ARBA00022759"/>
    </source>
</evidence>
<dbReference type="Gene3D" id="3.90.730.10">
    <property type="entry name" value="Ribonuclease T2-like"/>
    <property type="match status" value="1"/>
</dbReference>
<protein>
    <submittedName>
        <fullName evidence="19">Ribonuclease Oy</fullName>
    </submittedName>
</protein>
<accession>A0A0A1XLT4</accession>
<dbReference type="GO" id="GO:0016787">
    <property type="term" value="F:hydrolase activity"/>
    <property type="evidence" value="ECO:0007669"/>
    <property type="project" value="UniProtKB-KW"/>
</dbReference>
<feature type="active site" evidence="16">
    <location>
        <position position="178"/>
    </location>
</feature>
<organism evidence="19">
    <name type="scientific">Zeugodacus cucurbitae</name>
    <name type="common">Melon fruit fly</name>
    <name type="synonym">Bactrocera cucurbitae</name>
    <dbReference type="NCBI Taxonomy" id="28588"/>
    <lineage>
        <taxon>Eukaryota</taxon>
        <taxon>Metazoa</taxon>
        <taxon>Ecdysozoa</taxon>
        <taxon>Arthropoda</taxon>
        <taxon>Hexapoda</taxon>
        <taxon>Insecta</taxon>
        <taxon>Pterygota</taxon>
        <taxon>Neoptera</taxon>
        <taxon>Endopterygota</taxon>
        <taxon>Diptera</taxon>
        <taxon>Brachycera</taxon>
        <taxon>Muscomorpha</taxon>
        <taxon>Tephritoidea</taxon>
        <taxon>Tephritidae</taxon>
        <taxon>Zeugodacus</taxon>
        <taxon>Zeugodacus</taxon>
    </lineage>
</organism>
<dbReference type="AlphaFoldDB" id="A0A0A1XLT4"/>
<gene>
    <name evidence="19" type="primary">RNOY</name>
    <name evidence="19" type="ORF">g.40306</name>
</gene>
<dbReference type="GO" id="GO:0006401">
    <property type="term" value="P:RNA catabolic process"/>
    <property type="evidence" value="ECO:0007669"/>
    <property type="project" value="TreeGrafter"/>
</dbReference>
<dbReference type="InterPro" id="IPR036430">
    <property type="entry name" value="RNase_T2-like_sf"/>
</dbReference>
<evidence type="ECO:0000256" key="4">
    <source>
        <dbReference type="ARBA" id="ARBA00007469"/>
    </source>
</evidence>
<comment type="catalytic activity">
    <reaction evidence="15">
        <text>an adenylyl-uridine-RNA = a 3'-end 2',3'-cyclophospho-AMP-RNA + a 5'-end dephospho-uridine-RNA</text>
        <dbReference type="Rhea" id="RHEA:81383"/>
        <dbReference type="Rhea" id="RHEA-COMP:17356"/>
        <dbReference type="Rhea" id="RHEA-COMP:19675"/>
        <dbReference type="Rhea" id="RHEA-COMP:19676"/>
        <dbReference type="ChEBI" id="CHEBI:173224"/>
        <dbReference type="ChEBI" id="CHEBI:231879"/>
        <dbReference type="ChEBI" id="CHEBI:231881"/>
    </reaction>
    <physiologicalReaction direction="left-to-right" evidence="15">
        <dbReference type="Rhea" id="RHEA:81384"/>
    </physiologicalReaction>
</comment>
<dbReference type="GO" id="GO:0003723">
    <property type="term" value="F:RNA binding"/>
    <property type="evidence" value="ECO:0007669"/>
    <property type="project" value="InterPro"/>
</dbReference>
<reference evidence="19" key="2">
    <citation type="journal article" date="2015" name="Gigascience">
        <title>Reconstructing a comprehensive transcriptome assembly of a white-pupal translocated strain of the pest fruit fly Bactrocera cucurbitae.</title>
        <authorList>
            <person name="Sim S.B."/>
            <person name="Calla B."/>
            <person name="Hall B."/>
            <person name="DeRego T."/>
            <person name="Geib S.M."/>
        </authorList>
    </citation>
    <scope>NUCLEOTIDE SEQUENCE</scope>
</reference>
<evidence type="ECO:0000256" key="5">
    <source>
        <dbReference type="ARBA" id="ARBA00022525"/>
    </source>
</evidence>
<dbReference type="GO" id="GO:0033897">
    <property type="term" value="F:ribonuclease T2 activity"/>
    <property type="evidence" value="ECO:0007669"/>
    <property type="project" value="InterPro"/>
</dbReference>
<comment type="similarity">
    <text evidence="4 17">Belongs to the RNase T2 family.</text>
</comment>
<comment type="catalytic activity">
    <reaction evidence="14">
        <text>a guanylyl-uridine-RNA = a 3'-end 2',3'-cyclophospho-GMP-RNA + a 5'-end dephospho-uridine-RNA</text>
        <dbReference type="Rhea" id="RHEA:81323"/>
        <dbReference type="Rhea" id="RHEA-COMP:17356"/>
        <dbReference type="Rhea" id="RHEA-COMP:19658"/>
        <dbReference type="Rhea" id="RHEA-COMP:19659"/>
        <dbReference type="ChEBI" id="CHEBI:173224"/>
        <dbReference type="ChEBI" id="CHEBI:231849"/>
        <dbReference type="ChEBI" id="CHEBI:231850"/>
    </reaction>
</comment>
<keyword evidence="8" id="KW-0378">Hydrolase</keyword>
<keyword evidence="10" id="KW-1015">Disulfide bond</keyword>
<dbReference type="PANTHER" id="PTHR11240">
    <property type="entry name" value="RIBONUCLEASE T2"/>
    <property type="match status" value="1"/>
</dbReference>
<dbReference type="InterPro" id="IPR001568">
    <property type="entry name" value="RNase_T2-like"/>
</dbReference>
<evidence type="ECO:0000256" key="16">
    <source>
        <dbReference type="PIRSR" id="PIRSR633697-1"/>
    </source>
</evidence>
<feature type="chain" id="PRO_5001983796" evidence="18">
    <location>
        <begin position="27"/>
        <end position="334"/>
    </location>
</feature>
<evidence type="ECO:0000256" key="2">
    <source>
        <dbReference type="ARBA" id="ARBA00004371"/>
    </source>
</evidence>
<dbReference type="FunFam" id="3.90.730.10:FF:000001">
    <property type="entry name" value="Ribonuclease T2"/>
    <property type="match status" value="1"/>
</dbReference>
<dbReference type="GO" id="GO:0005764">
    <property type="term" value="C:lysosome"/>
    <property type="evidence" value="ECO:0007669"/>
    <property type="project" value="UniProtKB-SubCell"/>
</dbReference>
<name>A0A0A1XLT4_ZEUCU</name>
<keyword evidence="13" id="KW-0456">Lyase</keyword>
<evidence type="ECO:0000256" key="9">
    <source>
        <dbReference type="ARBA" id="ARBA00022824"/>
    </source>
</evidence>
<dbReference type="SUPFAM" id="SSF55895">
    <property type="entry name" value="Ribonuclease Rh-like"/>
    <property type="match status" value="1"/>
</dbReference>
<evidence type="ECO:0000256" key="12">
    <source>
        <dbReference type="ARBA" id="ARBA00023228"/>
    </source>
</evidence>
<feature type="active site" evidence="16">
    <location>
        <position position="121"/>
    </location>
</feature>
<evidence type="ECO:0000256" key="15">
    <source>
        <dbReference type="ARBA" id="ARBA00052670"/>
    </source>
</evidence>
<keyword evidence="5" id="KW-0964">Secreted</keyword>
<sequence length="334" mass="38785">MGQTRTLWATFGVLLLATQWLDVISATIDRSFEESYEDITKPARKIDQYQNMDEFFSNEFIPFSNENSEEENSIEQDDEDYDWDILIFTQQWPVTTCYHWREEDSTHACILPEKKEFWTIHGVWPTKLGHMGPSFCNKSADFDLDQLDKIMANLKTYWPTIDGQQKLGGFWKHEWLKHGTCAASLEVLDNELKYFTQGLAWREQYLMSNILGNAGIHPDSNNTVVALQTAIVKTLGKNPSIHCIYDNKRDVSYLEEIRICFNKQFELIDCDGVIPGDAVAINYPGGTVNTNCHISKPIHYPSNVPPLMREQEEKWKFPVVNTFKLLQFIMWFTL</sequence>
<evidence type="ECO:0000313" key="19">
    <source>
        <dbReference type="EMBL" id="JAD11917.1"/>
    </source>
</evidence>
<comment type="subcellular location">
    <subcellularLocation>
        <location evidence="1">Endoplasmic reticulum lumen</location>
    </subcellularLocation>
    <subcellularLocation>
        <location evidence="2">Lysosome</location>
    </subcellularLocation>
    <subcellularLocation>
        <location evidence="3">Secreted</location>
    </subcellularLocation>
</comment>
<dbReference type="GO" id="GO:0005788">
    <property type="term" value="C:endoplasmic reticulum lumen"/>
    <property type="evidence" value="ECO:0007669"/>
    <property type="project" value="UniProtKB-SubCell"/>
</dbReference>
<evidence type="ECO:0000256" key="18">
    <source>
        <dbReference type="SAM" id="SignalP"/>
    </source>
</evidence>
<keyword evidence="6" id="KW-0540">Nuclease</keyword>
<dbReference type="EMBL" id="GBXI01002375">
    <property type="protein sequence ID" value="JAD11917.1"/>
    <property type="molecule type" value="Transcribed_RNA"/>
</dbReference>
<evidence type="ECO:0000256" key="14">
    <source>
        <dbReference type="ARBA" id="ARBA00051280"/>
    </source>
</evidence>
<dbReference type="PANTHER" id="PTHR11240:SF22">
    <property type="entry name" value="RIBONUCLEASE T2"/>
    <property type="match status" value="1"/>
</dbReference>
<feature type="active site" evidence="16">
    <location>
        <position position="174"/>
    </location>
</feature>
<evidence type="ECO:0000256" key="11">
    <source>
        <dbReference type="ARBA" id="ARBA00023180"/>
    </source>
</evidence>
<reference evidence="19" key="1">
    <citation type="submission" date="2014-11" db="EMBL/GenBank/DDBJ databases">
        <authorList>
            <person name="Geib S."/>
        </authorList>
    </citation>
    <scope>NUCLEOTIDE SEQUENCE</scope>
</reference>
<evidence type="ECO:0000256" key="13">
    <source>
        <dbReference type="ARBA" id="ARBA00023239"/>
    </source>
</evidence>
<dbReference type="Pfam" id="PF00445">
    <property type="entry name" value="Ribonuclease_T2"/>
    <property type="match status" value="1"/>
</dbReference>
<dbReference type="PROSITE" id="PS00531">
    <property type="entry name" value="RNASE_T2_2"/>
    <property type="match status" value="1"/>
</dbReference>
<keyword evidence="11" id="KW-0325">Glycoprotein</keyword>
<dbReference type="GO" id="GO:0005576">
    <property type="term" value="C:extracellular region"/>
    <property type="evidence" value="ECO:0007669"/>
    <property type="project" value="UniProtKB-SubCell"/>
</dbReference>
<evidence type="ECO:0000256" key="10">
    <source>
        <dbReference type="ARBA" id="ARBA00023157"/>
    </source>
</evidence>
<dbReference type="InterPro" id="IPR033130">
    <property type="entry name" value="RNase_T2_His_AS_2"/>
</dbReference>
<evidence type="ECO:0000256" key="3">
    <source>
        <dbReference type="ARBA" id="ARBA00004613"/>
    </source>
</evidence>
<evidence type="ECO:0000256" key="1">
    <source>
        <dbReference type="ARBA" id="ARBA00004319"/>
    </source>
</evidence>
<feature type="signal peptide" evidence="18">
    <location>
        <begin position="1"/>
        <end position="26"/>
    </location>
</feature>
<evidence type="ECO:0000256" key="8">
    <source>
        <dbReference type="ARBA" id="ARBA00022801"/>
    </source>
</evidence>
<keyword evidence="9" id="KW-0256">Endoplasmic reticulum</keyword>
<evidence type="ECO:0000256" key="17">
    <source>
        <dbReference type="RuleBase" id="RU004328"/>
    </source>
</evidence>
<keyword evidence="18" id="KW-0732">Signal</keyword>
<keyword evidence="7" id="KW-0255">Endonuclease</keyword>
<dbReference type="CDD" id="cd01061">
    <property type="entry name" value="RNase_T2_euk"/>
    <property type="match status" value="1"/>
</dbReference>
<evidence type="ECO:0000256" key="6">
    <source>
        <dbReference type="ARBA" id="ARBA00022722"/>
    </source>
</evidence>